<proteinExistence type="evidence at transcript level"/>
<reference evidence="2" key="1">
    <citation type="journal article" date="2011" name="Plant Physiol.">
        <title>Comprehensive sequence analysis of 24,783 barley full-length cDNAs derived from 12 clone libraries.</title>
        <authorList>
            <person name="Matsumoto T."/>
            <person name="Tanaka T."/>
            <person name="Sakai H."/>
            <person name="Amano N."/>
            <person name="Kanamori H."/>
            <person name="Kurita K."/>
            <person name="Kikuta A."/>
            <person name="Kamiya K."/>
            <person name="Yamamoto M."/>
            <person name="Ikawa H."/>
            <person name="Fujii N."/>
            <person name="Hori K."/>
            <person name="Itoh T."/>
            <person name="Sato K."/>
        </authorList>
    </citation>
    <scope>NUCLEOTIDE SEQUENCE</scope>
    <source>
        <tissue evidence="2">Seed</tissue>
    </source>
</reference>
<protein>
    <submittedName>
        <fullName evidence="2">Predicted protein</fullName>
    </submittedName>
</protein>
<feature type="compositionally biased region" description="Low complexity" evidence="1">
    <location>
        <begin position="72"/>
        <end position="89"/>
    </location>
</feature>
<feature type="region of interest" description="Disordered" evidence="1">
    <location>
        <begin position="1"/>
        <end position="39"/>
    </location>
</feature>
<dbReference type="AlphaFoldDB" id="F2EI50"/>
<name>F2EI50_HORVV</name>
<evidence type="ECO:0000256" key="1">
    <source>
        <dbReference type="SAM" id="MobiDB-lite"/>
    </source>
</evidence>
<organism evidence="2">
    <name type="scientific">Hordeum vulgare subsp. vulgare</name>
    <name type="common">Domesticated barley</name>
    <dbReference type="NCBI Taxonomy" id="112509"/>
    <lineage>
        <taxon>Eukaryota</taxon>
        <taxon>Viridiplantae</taxon>
        <taxon>Streptophyta</taxon>
        <taxon>Embryophyta</taxon>
        <taxon>Tracheophyta</taxon>
        <taxon>Spermatophyta</taxon>
        <taxon>Magnoliopsida</taxon>
        <taxon>Liliopsida</taxon>
        <taxon>Poales</taxon>
        <taxon>Poaceae</taxon>
        <taxon>BOP clade</taxon>
        <taxon>Pooideae</taxon>
        <taxon>Triticodae</taxon>
        <taxon>Triticeae</taxon>
        <taxon>Hordeinae</taxon>
        <taxon>Hordeum</taxon>
    </lineage>
</organism>
<dbReference type="EMBL" id="AK375827">
    <property type="protein sequence ID" value="BAK07022.1"/>
    <property type="molecule type" value="mRNA"/>
</dbReference>
<feature type="non-terminal residue" evidence="2">
    <location>
        <position position="1"/>
    </location>
</feature>
<evidence type="ECO:0000313" key="2">
    <source>
        <dbReference type="EMBL" id="BAK07022.1"/>
    </source>
</evidence>
<sequence>DLWQTSTVSSSQKPPTPPWRAHSACRHRLKRPHSRSQATLLSLGQRVNWVRTTTAIVTAMLPRPSDSSSNRLVTSTAVPSTPSSTSGPRRWTRRRSSDDNSSLASLSATQLSMSIPNFSVASSQSPNSMLFAGEMY</sequence>
<feature type="compositionally biased region" description="Basic residues" evidence="1">
    <location>
        <begin position="23"/>
        <end position="34"/>
    </location>
</feature>
<feature type="compositionally biased region" description="Polar residues" evidence="1">
    <location>
        <begin position="1"/>
        <end position="13"/>
    </location>
</feature>
<feature type="region of interest" description="Disordered" evidence="1">
    <location>
        <begin position="61"/>
        <end position="106"/>
    </location>
</feature>
<accession>F2EI50</accession>